<feature type="transmembrane region" description="Helical" evidence="6">
    <location>
        <begin position="85"/>
        <end position="103"/>
    </location>
</feature>
<proteinExistence type="predicted"/>
<evidence type="ECO:0000256" key="7">
    <source>
        <dbReference type="SAM" id="MobiDB-lite"/>
    </source>
</evidence>
<name>A0ABR2V6A1_9PEZI</name>
<dbReference type="InterPro" id="IPR003388">
    <property type="entry name" value="Reticulon"/>
</dbReference>
<reference evidence="9 10" key="1">
    <citation type="journal article" date="2024" name="J. Plant Pathol.">
        <title>Sequence and assembly of the genome of Seiridium unicorne, isolate CBS 538.82, causal agent of cypress canker disease.</title>
        <authorList>
            <person name="Scali E."/>
            <person name="Rocca G.D."/>
            <person name="Danti R."/>
            <person name="Garbelotto M."/>
            <person name="Barberini S."/>
            <person name="Baroncelli R."/>
            <person name="Emiliani G."/>
        </authorList>
    </citation>
    <scope>NUCLEOTIDE SEQUENCE [LARGE SCALE GENOMIC DNA]</scope>
    <source>
        <strain evidence="9 10">BM-138-508</strain>
    </source>
</reference>
<sequence>MADTAPAANGSSVDTLKGNAQAAYDQLSNGPVAQNVKDQHAKTTNEFSNLAAARQTPSQPAATGQPLTHYHSFFSELLSWNNPRASGIAYATVVSVIFAIRYLDVLRYGFKLTWMALGVTVLAEIAGKTILSNGLATQLRPRKYYTIPRDTLDALIGDVHELVNFFVIEAQRIFFAENVWASAAVAVAAFLSYYLVKIVPYWGLALIAATVTFFAPLIYTSNQELIDHHLRNASNVVNHQTEQLRTVASKHTSQATEITKQYMGDYTSKAQDLLRGRSSSPEAVTKQPKESSLVSHSEEPSFSTQPKEADFPAAPRDFPVAPQGDFVKQEPVGEEQFESKPEEPLIL</sequence>
<organism evidence="9 10">
    <name type="scientific">Seiridium unicorne</name>
    <dbReference type="NCBI Taxonomy" id="138068"/>
    <lineage>
        <taxon>Eukaryota</taxon>
        <taxon>Fungi</taxon>
        <taxon>Dikarya</taxon>
        <taxon>Ascomycota</taxon>
        <taxon>Pezizomycotina</taxon>
        <taxon>Sordariomycetes</taxon>
        <taxon>Xylariomycetidae</taxon>
        <taxon>Amphisphaeriales</taxon>
        <taxon>Sporocadaceae</taxon>
        <taxon>Seiridium</taxon>
    </lineage>
</organism>
<evidence type="ECO:0000313" key="9">
    <source>
        <dbReference type="EMBL" id="KAK9422435.1"/>
    </source>
</evidence>
<feature type="region of interest" description="Disordered" evidence="7">
    <location>
        <begin position="274"/>
        <end position="347"/>
    </location>
</feature>
<feature type="compositionally biased region" description="Basic and acidic residues" evidence="7">
    <location>
        <begin position="337"/>
        <end position="347"/>
    </location>
</feature>
<feature type="domain" description="Reticulon" evidence="8">
    <location>
        <begin position="74"/>
        <end position="271"/>
    </location>
</feature>
<evidence type="ECO:0000256" key="5">
    <source>
        <dbReference type="ARBA" id="ARBA00023136"/>
    </source>
</evidence>
<evidence type="ECO:0000256" key="3">
    <source>
        <dbReference type="ARBA" id="ARBA00022824"/>
    </source>
</evidence>
<dbReference type="PROSITE" id="PS50845">
    <property type="entry name" value="RETICULON"/>
    <property type="match status" value="1"/>
</dbReference>
<keyword evidence="10" id="KW-1185">Reference proteome</keyword>
<evidence type="ECO:0000256" key="2">
    <source>
        <dbReference type="ARBA" id="ARBA00022692"/>
    </source>
</evidence>
<accession>A0ABR2V6A1</accession>
<feature type="transmembrane region" description="Helical" evidence="6">
    <location>
        <begin position="174"/>
        <end position="195"/>
    </location>
</feature>
<protein>
    <recommendedName>
        <fullName evidence="6">Reticulon-like protein</fullName>
    </recommendedName>
</protein>
<keyword evidence="2 6" id="KW-0812">Transmembrane</keyword>
<evidence type="ECO:0000256" key="4">
    <source>
        <dbReference type="ARBA" id="ARBA00022989"/>
    </source>
</evidence>
<comment type="subcellular location">
    <subcellularLocation>
        <location evidence="1 6">Endoplasmic reticulum membrane</location>
        <topology evidence="1 6">Multi-pass membrane protein</topology>
    </subcellularLocation>
</comment>
<feature type="compositionally biased region" description="Polar residues" evidence="7">
    <location>
        <begin position="290"/>
        <end position="306"/>
    </location>
</feature>
<gene>
    <name evidence="9" type="ORF">SUNI508_04791</name>
</gene>
<keyword evidence="3 6" id="KW-0256">Endoplasmic reticulum</keyword>
<dbReference type="EMBL" id="JARVKF010000113">
    <property type="protein sequence ID" value="KAK9422435.1"/>
    <property type="molecule type" value="Genomic_DNA"/>
</dbReference>
<evidence type="ECO:0000313" key="10">
    <source>
        <dbReference type="Proteomes" id="UP001408356"/>
    </source>
</evidence>
<keyword evidence="4 6" id="KW-1133">Transmembrane helix</keyword>
<evidence type="ECO:0000256" key="1">
    <source>
        <dbReference type="ARBA" id="ARBA00004477"/>
    </source>
</evidence>
<dbReference type="Proteomes" id="UP001408356">
    <property type="component" value="Unassembled WGS sequence"/>
</dbReference>
<comment type="caution">
    <text evidence="9">The sequence shown here is derived from an EMBL/GenBank/DDBJ whole genome shotgun (WGS) entry which is preliminary data.</text>
</comment>
<evidence type="ECO:0000256" key="6">
    <source>
        <dbReference type="RuleBase" id="RU363132"/>
    </source>
</evidence>
<dbReference type="Pfam" id="PF02453">
    <property type="entry name" value="Reticulon"/>
    <property type="match status" value="1"/>
</dbReference>
<keyword evidence="5 6" id="KW-0472">Membrane</keyword>
<feature type="transmembrane region" description="Helical" evidence="6">
    <location>
        <begin position="201"/>
        <end position="219"/>
    </location>
</feature>
<evidence type="ECO:0000259" key="8">
    <source>
        <dbReference type="PROSITE" id="PS50845"/>
    </source>
</evidence>